<gene>
    <name evidence="5" type="ORF">ACJRO7_009018</name>
</gene>
<accession>A0ABD3ITM4</accession>
<dbReference type="Pfam" id="PF23282">
    <property type="entry name" value="WHD_ROQ1"/>
    <property type="match status" value="1"/>
</dbReference>
<dbReference type="Gene3D" id="3.80.10.10">
    <property type="entry name" value="Ribonuclease Inhibitor"/>
    <property type="match status" value="4"/>
</dbReference>
<dbReference type="Gene3D" id="1.10.8.430">
    <property type="entry name" value="Helical domain of apoptotic protease-activating factors"/>
    <property type="match status" value="1"/>
</dbReference>
<protein>
    <recommendedName>
        <fullName evidence="4">TIR domain-containing protein</fullName>
    </recommendedName>
</protein>
<dbReference type="SMART" id="SM00369">
    <property type="entry name" value="LRR_TYP"/>
    <property type="match status" value="4"/>
</dbReference>
<dbReference type="GO" id="GO:0051707">
    <property type="term" value="P:response to other organism"/>
    <property type="evidence" value="ECO:0007669"/>
    <property type="project" value="UniProtKB-ARBA"/>
</dbReference>
<evidence type="ECO:0000259" key="4">
    <source>
        <dbReference type="PROSITE" id="PS50104"/>
    </source>
</evidence>
<dbReference type="InterPro" id="IPR027417">
    <property type="entry name" value="P-loop_NTPase"/>
</dbReference>
<dbReference type="SUPFAM" id="SSF52200">
    <property type="entry name" value="Toll/Interleukin receptor TIR domain"/>
    <property type="match status" value="1"/>
</dbReference>
<dbReference type="InterPro" id="IPR042197">
    <property type="entry name" value="Apaf_helical"/>
</dbReference>
<keyword evidence="6" id="KW-1185">Reference proteome</keyword>
<dbReference type="InterPro" id="IPR032675">
    <property type="entry name" value="LRR_dom_sf"/>
</dbReference>
<dbReference type="PROSITE" id="PS50104">
    <property type="entry name" value="TIR"/>
    <property type="match status" value="1"/>
</dbReference>
<dbReference type="GO" id="GO:0006952">
    <property type="term" value="P:defense response"/>
    <property type="evidence" value="ECO:0007669"/>
    <property type="project" value="UniProtKB-KW"/>
</dbReference>
<keyword evidence="1" id="KW-0433">Leucine-rich repeat</keyword>
<dbReference type="InterPro" id="IPR058192">
    <property type="entry name" value="WHD_ROQ1-like"/>
</dbReference>
<dbReference type="Gene3D" id="3.40.50.10140">
    <property type="entry name" value="Toll/interleukin-1 receptor homology (TIR) domain"/>
    <property type="match status" value="1"/>
</dbReference>
<dbReference type="Pfam" id="PF00931">
    <property type="entry name" value="NB-ARC"/>
    <property type="match status" value="1"/>
</dbReference>
<dbReference type="InterPro" id="IPR000157">
    <property type="entry name" value="TIR_dom"/>
</dbReference>
<dbReference type="PANTHER" id="PTHR11017:SF570">
    <property type="entry name" value="DISEASE RESISTANCE PROTEIN (TIR-NBS CLASS)-RELATED"/>
    <property type="match status" value="1"/>
</dbReference>
<comment type="caution">
    <text evidence="5">The sequence shown here is derived from an EMBL/GenBank/DDBJ whole genome shotgun (WGS) entry which is preliminary data.</text>
</comment>
<dbReference type="SMART" id="SM00255">
    <property type="entry name" value="TIR"/>
    <property type="match status" value="1"/>
</dbReference>
<dbReference type="Gene3D" id="3.40.50.300">
    <property type="entry name" value="P-loop containing nucleotide triphosphate hydrolases"/>
    <property type="match status" value="1"/>
</dbReference>
<keyword evidence="2" id="KW-0677">Repeat</keyword>
<dbReference type="InterPro" id="IPR055414">
    <property type="entry name" value="LRR_R13L4/SHOC2-like"/>
</dbReference>
<evidence type="ECO:0000256" key="3">
    <source>
        <dbReference type="ARBA" id="ARBA00022821"/>
    </source>
</evidence>
<dbReference type="InterPro" id="IPR002182">
    <property type="entry name" value="NB-ARC"/>
</dbReference>
<dbReference type="EMBL" id="JBJKBG010000011">
    <property type="protein sequence ID" value="KAL3717516.1"/>
    <property type="molecule type" value="Genomic_DNA"/>
</dbReference>
<evidence type="ECO:0000256" key="2">
    <source>
        <dbReference type="ARBA" id="ARBA00022737"/>
    </source>
</evidence>
<name>A0ABD3ITM4_EUCGL</name>
<dbReference type="SUPFAM" id="SSF52540">
    <property type="entry name" value="P-loop containing nucleoside triphosphate hydrolases"/>
    <property type="match status" value="1"/>
</dbReference>
<dbReference type="InterPro" id="IPR003591">
    <property type="entry name" value="Leu-rich_rpt_typical-subtyp"/>
</dbReference>
<evidence type="ECO:0000313" key="6">
    <source>
        <dbReference type="Proteomes" id="UP001634007"/>
    </source>
</evidence>
<feature type="domain" description="TIR" evidence="4">
    <location>
        <begin position="5"/>
        <end position="170"/>
    </location>
</feature>
<dbReference type="Pfam" id="PF01582">
    <property type="entry name" value="TIR"/>
    <property type="match status" value="1"/>
</dbReference>
<dbReference type="Pfam" id="PF23598">
    <property type="entry name" value="LRR_14"/>
    <property type="match status" value="2"/>
</dbReference>
<dbReference type="InterPro" id="IPR035897">
    <property type="entry name" value="Toll_tir_struct_dom_sf"/>
</dbReference>
<dbReference type="SUPFAM" id="SSF52058">
    <property type="entry name" value="L domain-like"/>
    <property type="match status" value="2"/>
</dbReference>
<dbReference type="InterPro" id="IPR044974">
    <property type="entry name" value="Disease_R_plants"/>
</dbReference>
<keyword evidence="3" id="KW-0611">Plant defense</keyword>
<dbReference type="PRINTS" id="PR00364">
    <property type="entry name" value="DISEASERSIST"/>
</dbReference>
<dbReference type="Proteomes" id="UP001634007">
    <property type="component" value="Unassembled WGS sequence"/>
</dbReference>
<organism evidence="5 6">
    <name type="scientific">Eucalyptus globulus</name>
    <name type="common">Tasmanian blue gum</name>
    <dbReference type="NCBI Taxonomy" id="34317"/>
    <lineage>
        <taxon>Eukaryota</taxon>
        <taxon>Viridiplantae</taxon>
        <taxon>Streptophyta</taxon>
        <taxon>Embryophyta</taxon>
        <taxon>Tracheophyta</taxon>
        <taxon>Spermatophyta</taxon>
        <taxon>Magnoliopsida</taxon>
        <taxon>eudicotyledons</taxon>
        <taxon>Gunneridae</taxon>
        <taxon>Pentapetalae</taxon>
        <taxon>rosids</taxon>
        <taxon>malvids</taxon>
        <taxon>Myrtales</taxon>
        <taxon>Myrtaceae</taxon>
        <taxon>Myrtoideae</taxon>
        <taxon>Eucalypteae</taxon>
        <taxon>Eucalyptus</taxon>
    </lineage>
</organism>
<proteinExistence type="predicted"/>
<sequence length="1159" mass="131700">MSTGYEYDVFLSFRGPDARHTLADVLYESFVDAGIRVFIDNEELTVGTNIGPEIEWVIDNSRIHMPIFSEGYASSARCLQELARMVKRRRESAGLEIVPVFYGVSPSDVRLKRGSYGEALLRHEGRYGEERVREWSEALMEVADLKGWDTRDARLAKLVNDLVRELSIKLKLRQRVLPDYLVGIDDRVKDVKHLLDCGSLDIRFLVVHGMGGIGKTTLAKAVFNEIYHLFDGCSFLSDIREYSADVGIIKLQKKLLSDILKQCSTVFNNVNVGVHMIQVRLRNKRVLIVLDNVNERKQLMELIGNWDWLGPGSRVICTTRNLGVLANVPFLPKEYFDYEMTEMNPWHALQLFSTQAFGQTLPPDNCEALSSEIVATARGIPLALVISGSLLRCIDLKKWPDILERLREVPHREVQKTLKISYEALSFGEKQICLDVACFFVGKESASAIYMWKECGYFPESGLAALTDRSLWNIDHDNILQMHDLIRGLGREIVREENYLNAGSQSRLWESEECLRVLREPINYQRMSNVETLRLQLPEVQSLTSQEFAALPKLRVLDAEGVHFTGDYKNVFRELRWLSLKRCPADFDAANFSPSNLVVLKLSDSELRDDWPGWHQIMKSSKLKFLELGKYSRLTRLPDLSHLSTLERLIIRNCESLVEFGESVGKLVHLNYLEINFCKLLRELPKEVGCLKALKELIVRGTMLGPVALHLPHSIGNLQSLTRLEMESVGISELPLSIGELKNLERLCLSKCYELRKLPDSIGGLESLLELDLSHTKVAELPDQIGNLSKLKVIRIKHSEITKIPATIGMVEKLEEFDAKNCVNLEGDIPCGIGSLYFLKILNLSYTRIRSVPTTIEQLSHLHDLHLEGCHELKRIPELPASLINLYVESRSLQTVPNLSNLTNLVNLMVSDCFEESLSNPWDADSIQTPNLEWVGRLSRLEKLKLVHKSIIGPPTELASLPGLKQLVLSCFGLQSLNQPLPPMLSVLKLINFNSMPQFSCHYDLKYLSSLELCKLWLTDIPLCPFGQLENLRELMVLNCVFLQRLSHLSDLKKLRVLRLLSCPRLVEIQGLVELESLESITIGQCSSLVRLPNLLKLKKLRIMEFTFCGSLVSLPFLSWVASEHCHLVVNGCHKLANHDGPFRRYKEKRQCPNPRSCL</sequence>
<dbReference type="PANTHER" id="PTHR11017">
    <property type="entry name" value="LEUCINE-RICH REPEAT-CONTAINING PROTEIN"/>
    <property type="match status" value="1"/>
</dbReference>
<reference evidence="5 6" key="1">
    <citation type="submission" date="2024-11" db="EMBL/GenBank/DDBJ databases">
        <title>Chromosome-level genome assembly of Eucalyptus globulus Labill. provides insights into its genome evolution.</title>
        <authorList>
            <person name="Li X."/>
        </authorList>
    </citation>
    <scope>NUCLEOTIDE SEQUENCE [LARGE SCALE GENOMIC DNA]</scope>
    <source>
        <strain evidence="5">CL2024</strain>
        <tissue evidence="5">Fresh tender leaves</tissue>
    </source>
</reference>
<dbReference type="AlphaFoldDB" id="A0ABD3ITM4"/>
<evidence type="ECO:0000313" key="5">
    <source>
        <dbReference type="EMBL" id="KAL3717516.1"/>
    </source>
</evidence>
<evidence type="ECO:0000256" key="1">
    <source>
        <dbReference type="ARBA" id="ARBA00022614"/>
    </source>
</evidence>